<evidence type="ECO:0000313" key="3">
    <source>
        <dbReference type="Proteomes" id="UP001202831"/>
    </source>
</evidence>
<dbReference type="PANTHER" id="PTHR34075:SF5">
    <property type="entry name" value="BLR3430 PROTEIN"/>
    <property type="match status" value="1"/>
</dbReference>
<comment type="caution">
    <text evidence="2">The sequence shown here is derived from an EMBL/GenBank/DDBJ whole genome shotgun (WGS) entry which is preliminary data.</text>
</comment>
<reference evidence="2 3" key="1">
    <citation type="submission" date="2022-01" db="EMBL/GenBank/DDBJ databases">
        <title>Whole genome-based taxonomy of the Shewanellaceae.</title>
        <authorList>
            <person name="Martin-Rodriguez A.J."/>
        </authorList>
    </citation>
    <scope>NUCLEOTIDE SEQUENCE [LARGE SCALE GENOMIC DNA]</scope>
    <source>
        <strain evidence="2 3">DSM 21332</strain>
    </source>
</reference>
<dbReference type="InterPro" id="IPR002878">
    <property type="entry name" value="ChsH2_C"/>
</dbReference>
<dbReference type="PANTHER" id="PTHR34075">
    <property type="entry name" value="BLR3430 PROTEIN"/>
    <property type="match status" value="1"/>
</dbReference>
<sequence>MSKDWIDDKVLGLDDEGIYLRASQCPNCSQICFPPELQCNRCDLQTELLPLSREGVLWSWTTQAYPPKAPPFADQQLIENFSPFLLGFVELPEGIRVITRLQNVHTPEIGIPVKLTPLDITLAPNKQARQAFAFVPI</sequence>
<dbReference type="Pfam" id="PF01796">
    <property type="entry name" value="OB_ChsH2_C"/>
    <property type="match status" value="1"/>
</dbReference>
<accession>A0ABT0NAM1</accession>
<dbReference type="InterPro" id="IPR052513">
    <property type="entry name" value="Thioester_dehydratase-like"/>
</dbReference>
<dbReference type="SUPFAM" id="SSF50249">
    <property type="entry name" value="Nucleic acid-binding proteins"/>
    <property type="match status" value="1"/>
</dbReference>
<keyword evidence="3" id="KW-1185">Reference proteome</keyword>
<dbReference type="InterPro" id="IPR012340">
    <property type="entry name" value="NA-bd_OB-fold"/>
</dbReference>
<dbReference type="EMBL" id="JAKIKT010000007">
    <property type="protein sequence ID" value="MCL2915506.1"/>
    <property type="molecule type" value="Genomic_DNA"/>
</dbReference>
<evidence type="ECO:0000259" key="1">
    <source>
        <dbReference type="Pfam" id="PF01796"/>
    </source>
</evidence>
<dbReference type="RefSeq" id="WP_249250089.1">
    <property type="nucleotide sequence ID" value="NZ_JAKIKT010000007.1"/>
</dbReference>
<organism evidence="2 3">
    <name type="scientific">Shewanella corallii</name>
    <dbReference type="NCBI Taxonomy" id="560080"/>
    <lineage>
        <taxon>Bacteria</taxon>
        <taxon>Pseudomonadati</taxon>
        <taxon>Pseudomonadota</taxon>
        <taxon>Gammaproteobacteria</taxon>
        <taxon>Alteromonadales</taxon>
        <taxon>Shewanellaceae</taxon>
        <taxon>Shewanella</taxon>
    </lineage>
</organism>
<protein>
    <submittedName>
        <fullName evidence="2">OB-fold domain-containing protein</fullName>
    </submittedName>
</protein>
<name>A0ABT0NAM1_9GAMM</name>
<gene>
    <name evidence="2" type="ORF">L2725_17265</name>
</gene>
<dbReference type="Proteomes" id="UP001202831">
    <property type="component" value="Unassembled WGS sequence"/>
</dbReference>
<proteinExistence type="predicted"/>
<evidence type="ECO:0000313" key="2">
    <source>
        <dbReference type="EMBL" id="MCL2915506.1"/>
    </source>
</evidence>
<feature type="domain" description="ChsH2 C-terminal OB-fold" evidence="1">
    <location>
        <begin position="50"/>
        <end position="115"/>
    </location>
</feature>